<feature type="signal peptide" evidence="1">
    <location>
        <begin position="1"/>
        <end position="23"/>
    </location>
</feature>
<dbReference type="Proteomes" id="UP000236340">
    <property type="component" value="Unassembled WGS sequence"/>
</dbReference>
<proteinExistence type="predicted"/>
<dbReference type="Pfam" id="PF13557">
    <property type="entry name" value="Phenol_MetA_deg"/>
    <property type="match status" value="1"/>
</dbReference>
<evidence type="ECO:0008006" key="4">
    <source>
        <dbReference type="Google" id="ProtNLM"/>
    </source>
</evidence>
<keyword evidence="1" id="KW-0732">Signal</keyword>
<gene>
    <name evidence="2" type="ORF">C2E25_08960</name>
</gene>
<name>A0A2K2HAB3_9BACT</name>
<dbReference type="InterPro" id="IPR025737">
    <property type="entry name" value="FApF"/>
</dbReference>
<feature type="chain" id="PRO_5014428799" description="MetA-pathway of phenol degradation" evidence="1">
    <location>
        <begin position="24"/>
        <end position="266"/>
    </location>
</feature>
<protein>
    <recommendedName>
        <fullName evidence="4">MetA-pathway of phenol degradation</fullName>
    </recommendedName>
</protein>
<sequence length="266" mass="28601">MNILSRPLLICFFCLALPLTTSAANLQPLGIKDAATLASGTGELRFGIAYLSDSYLPFQQQNSDRTQVSVPELNLTLGLGKRIEVEAIYELLLVDETGRDSDIGSGDLRLATKINLLKEDLQLPAISLRVATKLPNASRTDGFGTDEADNFIDLLASRTFPTFSLHANLGLAILGDPNDRQDDKLHYALAVSYPLPAHNLNLLAGIEGYDFGAGNLNDRGALTAGAQIRLGGSTIDLGASVGYRNRSEDWGLRAGLTTPFDLPEGW</sequence>
<reference evidence="2 3" key="1">
    <citation type="journal article" date="2018" name="Genome Announc.">
        <title>Genome Sequence of Geothermobacter sp. HR-1 Iron Reducer from the Loihi Seamount.</title>
        <authorList>
            <person name="Smith H."/>
            <person name="Abuyen K."/>
            <person name="Tremblay J."/>
            <person name="Savalia P."/>
            <person name="Perez-Rodriguez I."/>
            <person name="Emerson D."/>
            <person name="Tully B."/>
            <person name="Amend J."/>
        </authorList>
    </citation>
    <scope>NUCLEOTIDE SEQUENCE [LARGE SCALE GENOMIC DNA]</scope>
    <source>
        <strain evidence="2 3">HR-1</strain>
    </source>
</reference>
<dbReference type="OrthoDB" id="5386886at2"/>
<dbReference type="EMBL" id="PPFX01000017">
    <property type="protein sequence ID" value="PNU20169.1"/>
    <property type="molecule type" value="Genomic_DNA"/>
</dbReference>
<evidence type="ECO:0000256" key="1">
    <source>
        <dbReference type="SAM" id="SignalP"/>
    </source>
</evidence>
<dbReference type="RefSeq" id="WP_103115415.1">
    <property type="nucleotide sequence ID" value="NZ_PPFX01000017.1"/>
</dbReference>
<comment type="caution">
    <text evidence="2">The sequence shown here is derived from an EMBL/GenBank/DDBJ whole genome shotgun (WGS) entry which is preliminary data.</text>
</comment>
<dbReference type="AlphaFoldDB" id="A0A2K2HAB3"/>
<organism evidence="2 3">
    <name type="scientific">Geothermobacter hydrogeniphilus</name>
    <dbReference type="NCBI Taxonomy" id="1969733"/>
    <lineage>
        <taxon>Bacteria</taxon>
        <taxon>Pseudomonadati</taxon>
        <taxon>Thermodesulfobacteriota</taxon>
        <taxon>Desulfuromonadia</taxon>
        <taxon>Desulfuromonadales</taxon>
        <taxon>Geothermobacteraceae</taxon>
        <taxon>Geothermobacter</taxon>
    </lineage>
</organism>
<evidence type="ECO:0000313" key="3">
    <source>
        <dbReference type="Proteomes" id="UP000236340"/>
    </source>
</evidence>
<evidence type="ECO:0000313" key="2">
    <source>
        <dbReference type="EMBL" id="PNU20169.1"/>
    </source>
</evidence>
<accession>A0A2K2HAB3</accession>